<dbReference type="PROSITE" id="PS52045">
    <property type="entry name" value="NEPROSIN_PEP_CD"/>
    <property type="match status" value="1"/>
</dbReference>
<reference evidence="3" key="1">
    <citation type="submission" date="2021-01" db="UniProtKB">
        <authorList>
            <consortium name="EnsemblPlants"/>
        </authorList>
    </citation>
    <scope>IDENTIFICATION</scope>
</reference>
<dbReference type="EnsemblPlants" id="Kaladp0031s0077.1.v1.1">
    <property type="protein sequence ID" value="Kaladp0031s0077.1.v1.1"/>
    <property type="gene ID" value="Kaladp0031s0077.v1.1"/>
</dbReference>
<dbReference type="Gramene" id="Kaladp0031s0077.1.v1.1">
    <property type="protein sequence ID" value="Kaladp0031s0077.1.v1.1"/>
    <property type="gene ID" value="Kaladp0031s0077.v1.1"/>
</dbReference>
<dbReference type="Gene3D" id="3.90.1320.10">
    <property type="entry name" value="Outer-capsid protein sigma 3, large lobe"/>
    <property type="match status" value="1"/>
</dbReference>
<feature type="domain" description="Neprosin PEP catalytic" evidence="2">
    <location>
        <begin position="145"/>
        <end position="404"/>
    </location>
</feature>
<evidence type="ECO:0000256" key="1">
    <source>
        <dbReference type="SAM" id="SignalP"/>
    </source>
</evidence>
<name>A0A7N0TBA0_KALFE</name>
<sequence>MAPAVFVALIIFSVVSCGDCRKPGGAISKEQEYHSELEKRLQTLNKPAVKTIIYKETGDVINCVRINEQSAFDHPALKNHKIQLHPTFSKLDDVSAASSRSNTSTKLLKLRGTREACPDGTVPIRRTTKEDLIRYDALSKEFLGSKAQGGPEKKANLRLDNKGKIYGSSVSVALYSLNIADDQESSADVTVENGPVGQVDQLTIGWRVSKSLNGDKRTTLFGYWHGFVNNSGCYNTLCPGFVQVDQEILINYAFTDPLSVYGSPSQQTTTPLTLEQAADSGNWWLIAGDDRIKIGYWPKEILPNLADGAVAVTWGGTVSPGPNGDYPPMGNGHLPDGLYKDTCYFSRVKYANFDRRYTDPVEADTTVHVGASNICYDLKIVAPDEKLIVESFAFMFGGPGGRCN</sequence>
<protein>
    <recommendedName>
        <fullName evidence="2">Neprosin PEP catalytic domain-containing protein</fullName>
    </recommendedName>
</protein>
<dbReference type="Pfam" id="PF03080">
    <property type="entry name" value="Neprosin"/>
    <property type="match status" value="1"/>
</dbReference>
<proteinExistence type="predicted"/>
<dbReference type="Pfam" id="PF14365">
    <property type="entry name" value="Neprosin_AP"/>
    <property type="match status" value="1"/>
</dbReference>
<feature type="signal peptide" evidence="1">
    <location>
        <begin position="1"/>
        <end position="17"/>
    </location>
</feature>
<dbReference type="OMA" id="GRTIDCI"/>
<dbReference type="PANTHER" id="PTHR31589">
    <property type="entry name" value="PROTEIN, PUTATIVE (DUF239)-RELATED-RELATED"/>
    <property type="match status" value="1"/>
</dbReference>
<dbReference type="InterPro" id="IPR025521">
    <property type="entry name" value="Neprosin_propep"/>
</dbReference>
<keyword evidence="4" id="KW-1185">Reference proteome</keyword>
<keyword evidence="1" id="KW-0732">Signal</keyword>
<dbReference type="InterPro" id="IPR004314">
    <property type="entry name" value="Neprosin"/>
</dbReference>
<evidence type="ECO:0000313" key="4">
    <source>
        <dbReference type="Proteomes" id="UP000594263"/>
    </source>
</evidence>
<dbReference type="PANTHER" id="PTHR31589:SF232">
    <property type="entry name" value="NEPROSIN DOMAIN-CONTAINING PROTEIN"/>
    <property type="match status" value="1"/>
</dbReference>
<dbReference type="InterPro" id="IPR053168">
    <property type="entry name" value="Glutamic_endopeptidase"/>
</dbReference>
<evidence type="ECO:0000259" key="2">
    <source>
        <dbReference type="PROSITE" id="PS52045"/>
    </source>
</evidence>
<accession>A0A7N0TBA0</accession>
<organism evidence="3 4">
    <name type="scientific">Kalanchoe fedtschenkoi</name>
    <name type="common">Lavender scallops</name>
    <name type="synonym">South American air plant</name>
    <dbReference type="NCBI Taxonomy" id="63787"/>
    <lineage>
        <taxon>Eukaryota</taxon>
        <taxon>Viridiplantae</taxon>
        <taxon>Streptophyta</taxon>
        <taxon>Embryophyta</taxon>
        <taxon>Tracheophyta</taxon>
        <taxon>Spermatophyta</taxon>
        <taxon>Magnoliopsida</taxon>
        <taxon>eudicotyledons</taxon>
        <taxon>Gunneridae</taxon>
        <taxon>Pentapetalae</taxon>
        <taxon>Saxifragales</taxon>
        <taxon>Crassulaceae</taxon>
        <taxon>Kalanchoe</taxon>
    </lineage>
</organism>
<dbReference type="AlphaFoldDB" id="A0A7N0TBA0"/>
<dbReference type="Proteomes" id="UP000594263">
    <property type="component" value="Unplaced"/>
</dbReference>
<evidence type="ECO:0000313" key="3">
    <source>
        <dbReference type="EnsemblPlants" id="Kaladp0031s0077.1.v1.1"/>
    </source>
</evidence>
<feature type="chain" id="PRO_5029738951" description="Neprosin PEP catalytic domain-containing protein" evidence="1">
    <location>
        <begin position="18"/>
        <end position="404"/>
    </location>
</feature>